<evidence type="ECO:0000313" key="3">
    <source>
        <dbReference type="EMBL" id="RMI44524.1"/>
    </source>
</evidence>
<dbReference type="GO" id="GO:0070967">
    <property type="term" value="F:coenzyme F420 binding"/>
    <property type="evidence" value="ECO:0007669"/>
    <property type="project" value="TreeGrafter"/>
</dbReference>
<dbReference type="InterPro" id="IPR012349">
    <property type="entry name" value="Split_barrel_FMN-bd"/>
</dbReference>
<dbReference type="Gene3D" id="2.30.110.10">
    <property type="entry name" value="Electron Transport, Fmn-binding Protein, Chain A"/>
    <property type="match status" value="1"/>
</dbReference>
<proteinExistence type="predicted"/>
<feature type="domain" description="Pyridoxamine 5'-phosphate oxidase N-terminal" evidence="2">
    <location>
        <begin position="22"/>
        <end position="162"/>
    </location>
</feature>
<name>A0A3M2M414_9ACTN</name>
<keyword evidence="1" id="KW-0560">Oxidoreductase</keyword>
<dbReference type="AlphaFoldDB" id="A0A3M2M414"/>
<dbReference type="InterPro" id="IPR052019">
    <property type="entry name" value="F420H2_bilvrd_red/Heme_oxyg"/>
</dbReference>
<sequence length="167" mass="18101">MPAPRTGRSPVASKREKIRMSPDEVAAFLRESHKVQVATVGQGGEPHLVTMFYALLDGRIAFTTYRASQKVLNLRRDPVMTCLVEDGVQYGELRGVALYGRGLVIEDREPLLKIGAVVGSRMAGLPVPEVGAPVDPGLAAGLEQAMSKRVLIVMEPDRVVSWDHGKA</sequence>
<evidence type="ECO:0000313" key="4">
    <source>
        <dbReference type="Proteomes" id="UP000282674"/>
    </source>
</evidence>
<dbReference type="Pfam" id="PF01243">
    <property type="entry name" value="PNPOx_N"/>
    <property type="match status" value="1"/>
</dbReference>
<comment type="caution">
    <text evidence="3">The sequence shown here is derived from an EMBL/GenBank/DDBJ whole genome shotgun (WGS) entry which is preliminary data.</text>
</comment>
<evidence type="ECO:0000259" key="2">
    <source>
        <dbReference type="Pfam" id="PF01243"/>
    </source>
</evidence>
<dbReference type="PANTHER" id="PTHR35176">
    <property type="entry name" value="HEME OXYGENASE HI_0854-RELATED"/>
    <property type="match status" value="1"/>
</dbReference>
<dbReference type="Proteomes" id="UP000282674">
    <property type="component" value="Unassembled WGS sequence"/>
</dbReference>
<protein>
    <submittedName>
        <fullName evidence="3">Pyridoxamine 5'-phosphate oxidase</fullName>
    </submittedName>
</protein>
<organism evidence="3 4">
    <name type="scientific">Actinomadura harenae</name>
    <dbReference type="NCBI Taxonomy" id="2483351"/>
    <lineage>
        <taxon>Bacteria</taxon>
        <taxon>Bacillati</taxon>
        <taxon>Actinomycetota</taxon>
        <taxon>Actinomycetes</taxon>
        <taxon>Streptosporangiales</taxon>
        <taxon>Thermomonosporaceae</taxon>
        <taxon>Actinomadura</taxon>
    </lineage>
</organism>
<dbReference type="GO" id="GO:0005829">
    <property type="term" value="C:cytosol"/>
    <property type="evidence" value="ECO:0007669"/>
    <property type="project" value="TreeGrafter"/>
</dbReference>
<dbReference type="GO" id="GO:0016627">
    <property type="term" value="F:oxidoreductase activity, acting on the CH-CH group of donors"/>
    <property type="evidence" value="ECO:0007669"/>
    <property type="project" value="TreeGrafter"/>
</dbReference>
<dbReference type="PANTHER" id="PTHR35176:SF6">
    <property type="entry name" value="HEME OXYGENASE HI_0854-RELATED"/>
    <property type="match status" value="1"/>
</dbReference>
<dbReference type="SUPFAM" id="SSF50475">
    <property type="entry name" value="FMN-binding split barrel"/>
    <property type="match status" value="1"/>
</dbReference>
<accession>A0A3M2M414</accession>
<gene>
    <name evidence="3" type="ORF">EBO15_12860</name>
</gene>
<reference evidence="3 4" key="1">
    <citation type="submission" date="2018-10" db="EMBL/GenBank/DDBJ databases">
        <title>Isolation from soil.</title>
        <authorList>
            <person name="Hu J."/>
        </authorList>
    </citation>
    <scope>NUCLEOTIDE SEQUENCE [LARGE SCALE GENOMIC DNA]</scope>
    <source>
        <strain evidence="3 4">NEAU-Ht49</strain>
    </source>
</reference>
<evidence type="ECO:0000256" key="1">
    <source>
        <dbReference type="ARBA" id="ARBA00023002"/>
    </source>
</evidence>
<keyword evidence="4" id="KW-1185">Reference proteome</keyword>
<dbReference type="EMBL" id="RFFG01000018">
    <property type="protein sequence ID" value="RMI44524.1"/>
    <property type="molecule type" value="Genomic_DNA"/>
</dbReference>
<dbReference type="OrthoDB" id="158738at2"/>
<dbReference type="InterPro" id="IPR011576">
    <property type="entry name" value="Pyridox_Oxase_N"/>
</dbReference>